<protein>
    <submittedName>
        <fullName evidence="2">Uncharacterized protein</fullName>
    </submittedName>
</protein>
<sequence length="273" mass="29372">MAKFCTKCGRRLEEGEVCNCQGQAQGAGQAQNTAQAQPQYQYQYQGQQAAKVQIDTEQMKQMGAQAVAGAQNMFLRIVPVLKRPVTETRKIASEHSPLVGLEFMGLKALVVLIIVLVAAARLSDAMGGLIEMPYFKLILLALLLTLAMDVLEAFLLKSFAGMFGGSTDINAMFSVVGSRALYDGIIAAAAGILALIFPKGMVFVVLIGGVILPYVEYGAFRAVVPGDEDRRVYAFFLVKAIVTVVMYLIFYALGQSVLSVLTGSLMSSFGSLM</sequence>
<evidence type="ECO:0000256" key="1">
    <source>
        <dbReference type="SAM" id="Phobius"/>
    </source>
</evidence>
<evidence type="ECO:0000313" key="3">
    <source>
        <dbReference type="Proteomes" id="UP000705508"/>
    </source>
</evidence>
<feature type="transmembrane region" description="Helical" evidence="1">
    <location>
        <begin position="98"/>
        <end position="122"/>
    </location>
</feature>
<reference evidence="2" key="2">
    <citation type="journal article" date="2021" name="Sci. Rep.">
        <title>The distribution of antibiotic resistance genes in chicken gut microbiota commensals.</title>
        <authorList>
            <person name="Juricova H."/>
            <person name="Matiasovicova J."/>
            <person name="Kubasova T."/>
            <person name="Cejkova D."/>
            <person name="Rychlik I."/>
        </authorList>
    </citation>
    <scope>NUCLEOTIDE SEQUENCE</scope>
    <source>
        <strain evidence="2">An582</strain>
    </source>
</reference>
<proteinExistence type="predicted"/>
<comment type="caution">
    <text evidence="2">The sequence shown here is derived from an EMBL/GenBank/DDBJ whole genome shotgun (WGS) entry which is preliminary data.</text>
</comment>
<feature type="transmembrane region" description="Helical" evidence="1">
    <location>
        <begin position="180"/>
        <end position="197"/>
    </location>
</feature>
<dbReference type="AlphaFoldDB" id="A0A938XAL3"/>
<evidence type="ECO:0000313" key="2">
    <source>
        <dbReference type="EMBL" id="MBM6947345.1"/>
    </source>
</evidence>
<dbReference type="Proteomes" id="UP000705508">
    <property type="component" value="Unassembled WGS sequence"/>
</dbReference>
<gene>
    <name evidence="2" type="ORF">H6A20_01535</name>
</gene>
<feature type="transmembrane region" description="Helical" evidence="1">
    <location>
        <begin position="134"/>
        <end position="159"/>
    </location>
</feature>
<keyword evidence="1" id="KW-1133">Transmembrane helix</keyword>
<organism evidence="2 3">
    <name type="scientific">Mordavella massiliensis</name>
    <dbReference type="NCBI Taxonomy" id="1871024"/>
    <lineage>
        <taxon>Bacteria</taxon>
        <taxon>Bacillati</taxon>
        <taxon>Bacillota</taxon>
        <taxon>Clostridia</taxon>
        <taxon>Eubacteriales</taxon>
        <taxon>Clostridiaceae</taxon>
        <taxon>Mordavella</taxon>
    </lineage>
</organism>
<keyword evidence="1" id="KW-0472">Membrane</keyword>
<reference evidence="2" key="1">
    <citation type="submission" date="2020-08" db="EMBL/GenBank/DDBJ databases">
        <authorList>
            <person name="Cejkova D."/>
            <person name="Kubasova T."/>
            <person name="Jahodarova E."/>
            <person name="Rychlik I."/>
        </authorList>
    </citation>
    <scope>NUCLEOTIDE SEQUENCE</scope>
    <source>
        <strain evidence="2">An582</strain>
    </source>
</reference>
<accession>A0A938XAL3</accession>
<dbReference type="RefSeq" id="WP_204905404.1">
    <property type="nucleotide sequence ID" value="NZ_JACJKS010000002.1"/>
</dbReference>
<keyword evidence="1" id="KW-0812">Transmembrane</keyword>
<dbReference type="EMBL" id="JACJKS010000002">
    <property type="protein sequence ID" value="MBM6947345.1"/>
    <property type="molecule type" value="Genomic_DNA"/>
</dbReference>
<name>A0A938XAL3_9CLOT</name>
<feature type="transmembrane region" description="Helical" evidence="1">
    <location>
        <begin position="232"/>
        <end position="253"/>
    </location>
</feature>
<feature type="transmembrane region" description="Helical" evidence="1">
    <location>
        <begin position="203"/>
        <end position="220"/>
    </location>
</feature>